<dbReference type="GO" id="GO:0060261">
    <property type="term" value="P:positive regulation of transcription initiation by RNA polymerase II"/>
    <property type="evidence" value="ECO:0007669"/>
    <property type="project" value="EnsemblFungi"/>
</dbReference>
<dbReference type="AlphaFoldDB" id="A0A0W0CHT3"/>
<dbReference type="PhylomeDB" id="A0A0W0CHT3"/>
<dbReference type="Pfam" id="PF06179">
    <property type="entry name" value="Med22"/>
    <property type="match status" value="1"/>
</dbReference>
<comment type="caution">
    <text evidence="7">The sequence shown here is derived from an EMBL/GenBank/DDBJ whole genome shotgun (WGS) entry which is preliminary data.</text>
</comment>
<evidence type="ECO:0000256" key="4">
    <source>
        <dbReference type="ARBA" id="ARBA00023163"/>
    </source>
</evidence>
<evidence type="ECO:0000256" key="5">
    <source>
        <dbReference type="ARBA" id="ARBA00023242"/>
    </source>
</evidence>
<comment type="function">
    <text evidence="6">Component of the Mediator complex, a coactivator involved in the regulated transcription of nearly all RNA polymerase II-dependent genes. Mediator functions as a bridge to convey information from gene-specific regulatory proteins to the basal RNA polymerase II transcription machinery.</text>
</comment>
<evidence type="ECO:0000256" key="3">
    <source>
        <dbReference type="ARBA" id="ARBA00023015"/>
    </source>
</evidence>
<dbReference type="InterPro" id="IPR016530">
    <property type="entry name" value="Med22_Saccharomyce"/>
</dbReference>
<evidence type="ECO:0000256" key="2">
    <source>
        <dbReference type="ARBA" id="ARBA00005942"/>
    </source>
</evidence>
<dbReference type="GO" id="GO:0003712">
    <property type="term" value="F:transcription coregulator activity"/>
    <property type="evidence" value="ECO:0007669"/>
    <property type="project" value="InterPro"/>
</dbReference>
<dbReference type="GO" id="GO:0016592">
    <property type="term" value="C:mediator complex"/>
    <property type="evidence" value="ECO:0007669"/>
    <property type="project" value="InterPro"/>
</dbReference>
<evidence type="ECO:0000256" key="1">
    <source>
        <dbReference type="ARBA" id="ARBA00004123"/>
    </source>
</evidence>
<gene>
    <name evidence="7" type="ORF">AO440_000834</name>
</gene>
<keyword evidence="6" id="KW-0010">Activator</keyword>
<protein>
    <recommendedName>
        <fullName evidence="6">Mediator of RNA polymerase II transcription subunit 22</fullName>
    </recommendedName>
    <alternativeName>
        <fullName evidence="6">Mediator complex subunit 22</fullName>
    </alternativeName>
</protein>
<dbReference type="VEuPathDB" id="FungiDB:B1J91_D05368g"/>
<comment type="subcellular location">
    <subcellularLocation>
        <location evidence="1 6">Nucleus</location>
    </subcellularLocation>
</comment>
<dbReference type="GO" id="GO:0032968">
    <property type="term" value="P:positive regulation of transcription elongation by RNA polymerase II"/>
    <property type="evidence" value="ECO:0007669"/>
    <property type="project" value="EnsemblFungi"/>
</dbReference>
<dbReference type="Gene3D" id="6.10.280.160">
    <property type="entry name" value="Mediator of RNA polymerase II transcription subunit 22"/>
    <property type="match status" value="1"/>
</dbReference>
<dbReference type="VEuPathDB" id="FungiDB:GVI51_D05357"/>
<keyword evidence="4 6" id="KW-0804">Transcription</keyword>
<comment type="similarity">
    <text evidence="2 6">Belongs to the Mediator complex subunit 22 family.</text>
</comment>
<proteinExistence type="inferred from homology"/>
<keyword evidence="3 6" id="KW-0805">Transcription regulation</keyword>
<organism evidence="7 8">
    <name type="scientific">Candida glabrata</name>
    <name type="common">Yeast</name>
    <name type="synonym">Torulopsis glabrata</name>
    <dbReference type="NCBI Taxonomy" id="5478"/>
    <lineage>
        <taxon>Eukaryota</taxon>
        <taxon>Fungi</taxon>
        <taxon>Dikarya</taxon>
        <taxon>Ascomycota</taxon>
        <taxon>Saccharomycotina</taxon>
        <taxon>Saccharomycetes</taxon>
        <taxon>Saccharomycetales</taxon>
        <taxon>Saccharomycetaceae</taxon>
        <taxon>Nakaseomyces</taxon>
    </lineage>
</organism>
<reference evidence="7 8" key="1">
    <citation type="submission" date="2015-10" db="EMBL/GenBank/DDBJ databases">
        <title>Draft genomes sequences of Candida glabrata isolates 1A, 1B, 2A, 2B, 3A and 3B.</title>
        <authorList>
            <person name="Haavelsrud O.E."/>
            <person name="Gaustad P."/>
        </authorList>
    </citation>
    <scope>NUCLEOTIDE SEQUENCE [LARGE SCALE GENOMIC DNA]</scope>
    <source>
        <strain evidence="7">910700640</strain>
    </source>
</reference>
<dbReference type="GO" id="GO:0070847">
    <property type="term" value="C:core mediator complex"/>
    <property type="evidence" value="ECO:0007669"/>
    <property type="project" value="EnsemblFungi"/>
</dbReference>
<dbReference type="OMA" id="WLLTQIP"/>
<evidence type="ECO:0000256" key="6">
    <source>
        <dbReference type="PIRNR" id="PIRNR007936"/>
    </source>
</evidence>
<dbReference type="SMR" id="A0A0W0CHT3"/>
<dbReference type="EMBL" id="LLZZ01000136">
    <property type="protein sequence ID" value="KTB00697.1"/>
    <property type="molecule type" value="Genomic_DNA"/>
</dbReference>
<dbReference type="OrthoDB" id="203279at2759"/>
<keyword evidence="5" id="KW-0539">Nucleus</keyword>
<dbReference type="VEuPathDB" id="FungiDB:CAGL0D05368g"/>
<dbReference type="VEuPathDB" id="FungiDB:GWK60_D05577"/>
<sequence>MSNQALLETLNQTTELLSVKLAELAKLASMETNEDTEDCQLSVVTNGLMMVNNQTLQLVRGVQDLILLTRNIREKWLLTQIPEQLTPKEQDSINHEELTELLESCVSEIISDV</sequence>
<dbReference type="GO" id="GO:0051123">
    <property type="term" value="P:RNA polymerase II preinitiation complex assembly"/>
    <property type="evidence" value="ECO:0007669"/>
    <property type="project" value="EnsemblFungi"/>
</dbReference>
<name>A0A0W0CHT3_CANGB</name>
<dbReference type="Proteomes" id="UP000054886">
    <property type="component" value="Unassembled WGS sequence"/>
</dbReference>
<accession>A0A0W0CHT3</accession>
<evidence type="ECO:0000313" key="8">
    <source>
        <dbReference type="Proteomes" id="UP000054886"/>
    </source>
</evidence>
<dbReference type="PIRSF" id="PIRSF007936">
    <property type="entry name" value="SRB6"/>
    <property type="match status" value="1"/>
</dbReference>
<dbReference type="InterPro" id="IPR009332">
    <property type="entry name" value="Med22"/>
</dbReference>
<comment type="subunit">
    <text evidence="6">Component of the Mediator complex.</text>
</comment>
<evidence type="ECO:0000313" key="7">
    <source>
        <dbReference type="EMBL" id="KTB00697.1"/>
    </source>
</evidence>
<dbReference type="VEuPathDB" id="FungiDB:GW608_D05621"/>